<dbReference type="GO" id="GO:0006281">
    <property type="term" value="P:DNA repair"/>
    <property type="evidence" value="ECO:0007669"/>
    <property type="project" value="InterPro"/>
</dbReference>
<dbReference type="InterPro" id="IPR052520">
    <property type="entry name" value="ATL_DNA_repair"/>
</dbReference>
<evidence type="ECO:0000259" key="2">
    <source>
        <dbReference type="Pfam" id="PF01035"/>
    </source>
</evidence>
<dbReference type="PANTHER" id="PTHR42942">
    <property type="entry name" value="6-O-METHYLGUANINE DNA METHYLTRANSFERASE"/>
    <property type="match status" value="1"/>
</dbReference>
<accession>A0A1H1MQU9</accession>
<dbReference type="Pfam" id="PF01035">
    <property type="entry name" value="DNA_binding_1"/>
    <property type="match status" value="1"/>
</dbReference>
<dbReference type="SUPFAM" id="SSF46767">
    <property type="entry name" value="Methylated DNA-protein cysteine methyltransferase, C-terminal domain"/>
    <property type="match status" value="1"/>
</dbReference>
<protein>
    <submittedName>
        <fullName evidence="3">Alkylated DNA nucleotide flippase Atl1, participates in nucleotide excision repair, Ada-like DNA-binding domain</fullName>
    </submittedName>
</protein>
<dbReference type="InterPro" id="IPR014048">
    <property type="entry name" value="MethylDNA_cys_MeTrfase_DNA-bd"/>
</dbReference>
<name>A0A1H1MQU9_9ACTN</name>
<dbReference type="STRING" id="630515.SAMN04489812_0222"/>
<dbReference type="GO" id="GO:0003677">
    <property type="term" value="F:DNA binding"/>
    <property type="evidence" value="ECO:0007669"/>
    <property type="project" value="UniProtKB-KW"/>
</dbReference>
<evidence type="ECO:0000256" key="1">
    <source>
        <dbReference type="ARBA" id="ARBA00022763"/>
    </source>
</evidence>
<dbReference type="Gene3D" id="1.10.10.10">
    <property type="entry name" value="Winged helix-like DNA-binding domain superfamily/Winged helix DNA-binding domain"/>
    <property type="match status" value="1"/>
</dbReference>
<feature type="domain" description="Methylated-DNA-[protein]-cysteine S-methyltransferase DNA binding" evidence="2">
    <location>
        <begin position="4"/>
        <end position="78"/>
    </location>
</feature>
<dbReference type="RefSeq" id="WP_197679945.1">
    <property type="nucleotide sequence ID" value="NZ_LT629772.1"/>
</dbReference>
<sequence length="101" mass="10796">MQEEFVEAVLSAVELIPPGQVASYGDIADYVGSGGPRQVGSVMSHYGAAVCWWRVVRADGRPADGLTERALEHLASEGAPLRGDRVIMADARWTGPSTLRT</sequence>
<dbReference type="EMBL" id="LT629772">
    <property type="protein sequence ID" value="SDR89022.1"/>
    <property type="molecule type" value="Genomic_DNA"/>
</dbReference>
<dbReference type="AlphaFoldDB" id="A0A1H1MQU9"/>
<dbReference type="InterPro" id="IPR036217">
    <property type="entry name" value="MethylDNA_cys_MeTrfase_DNAb"/>
</dbReference>
<evidence type="ECO:0000313" key="3">
    <source>
        <dbReference type="EMBL" id="SDR89022.1"/>
    </source>
</evidence>
<evidence type="ECO:0000313" key="4">
    <source>
        <dbReference type="Proteomes" id="UP000199103"/>
    </source>
</evidence>
<keyword evidence="3" id="KW-0238">DNA-binding</keyword>
<dbReference type="Proteomes" id="UP000199103">
    <property type="component" value="Chromosome I"/>
</dbReference>
<dbReference type="GO" id="GO:0003824">
    <property type="term" value="F:catalytic activity"/>
    <property type="evidence" value="ECO:0007669"/>
    <property type="project" value="InterPro"/>
</dbReference>
<reference evidence="3 4" key="1">
    <citation type="submission" date="2016-10" db="EMBL/GenBank/DDBJ databases">
        <authorList>
            <person name="de Groot N.N."/>
        </authorList>
    </citation>
    <scope>NUCLEOTIDE SEQUENCE [LARGE SCALE GENOMIC DNA]</scope>
    <source>
        <strain evidence="3 4">DSM 21800</strain>
    </source>
</reference>
<keyword evidence="1" id="KW-0227">DNA damage</keyword>
<gene>
    <name evidence="3" type="ORF">SAMN04489812_0222</name>
</gene>
<dbReference type="InterPro" id="IPR036388">
    <property type="entry name" value="WH-like_DNA-bd_sf"/>
</dbReference>
<keyword evidence="4" id="KW-1185">Reference proteome</keyword>
<organism evidence="3 4">
    <name type="scientific">Microlunatus soli</name>
    <dbReference type="NCBI Taxonomy" id="630515"/>
    <lineage>
        <taxon>Bacteria</taxon>
        <taxon>Bacillati</taxon>
        <taxon>Actinomycetota</taxon>
        <taxon>Actinomycetes</taxon>
        <taxon>Propionibacteriales</taxon>
        <taxon>Propionibacteriaceae</taxon>
        <taxon>Microlunatus</taxon>
    </lineage>
</organism>
<dbReference type="CDD" id="cd06445">
    <property type="entry name" value="ATase"/>
    <property type="match status" value="1"/>
</dbReference>
<dbReference type="PANTHER" id="PTHR42942:SF1">
    <property type="entry name" value="ALKYLTRANSFERASE-LIKE PROTEIN 1"/>
    <property type="match status" value="1"/>
</dbReference>
<proteinExistence type="predicted"/>